<evidence type="ECO:0000313" key="3">
    <source>
        <dbReference type="Proteomes" id="UP000178449"/>
    </source>
</evidence>
<dbReference type="PROSITE" id="PS50206">
    <property type="entry name" value="RHODANESE_3"/>
    <property type="match status" value="1"/>
</dbReference>
<accession>A0A1F6GBB6</accession>
<proteinExistence type="predicted"/>
<name>A0A1F6GBB6_9PROT</name>
<dbReference type="InterPro" id="IPR050229">
    <property type="entry name" value="GlpE_sulfurtransferase"/>
</dbReference>
<dbReference type="InterPro" id="IPR001763">
    <property type="entry name" value="Rhodanese-like_dom"/>
</dbReference>
<sequence>MVALFWLSVGCDQVQSMDQVTDIDKTEAQSLLAKGGVTVLDLRTASEFEGGHVEGAILVDFYGADFRNKLATLEKEKPYLIYCASGGRSKQSLRLFNQLGFKQIYHLYQGAAGGLP</sequence>
<dbReference type="PANTHER" id="PTHR43031:SF16">
    <property type="entry name" value="OXIDOREDUCTASE"/>
    <property type="match status" value="1"/>
</dbReference>
<dbReference type="AlphaFoldDB" id="A0A1F6GBB6"/>
<dbReference type="Pfam" id="PF00581">
    <property type="entry name" value="Rhodanese"/>
    <property type="match status" value="1"/>
</dbReference>
<evidence type="ECO:0000259" key="1">
    <source>
        <dbReference type="PROSITE" id="PS50206"/>
    </source>
</evidence>
<dbReference type="EMBL" id="MFNE01000024">
    <property type="protein sequence ID" value="OGG95411.1"/>
    <property type="molecule type" value="Genomic_DNA"/>
</dbReference>
<evidence type="ECO:0000313" key="2">
    <source>
        <dbReference type="EMBL" id="OGG95411.1"/>
    </source>
</evidence>
<comment type="caution">
    <text evidence="2">The sequence shown here is derived from an EMBL/GenBank/DDBJ whole genome shotgun (WGS) entry which is preliminary data.</text>
</comment>
<dbReference type="SUPFAM" id="SSF52821">
    <property type="entry name" value="Rhodanese/Cell cycle control phosphatase"/>
    <property type="match status" value="1"/>
</dbReference>
<dbReference type="STRING" id="1817772.A2527_07325"/>
<protein>
    <recommendedName>
        <fullName evidence="1">Rhodanese domain-containing protein</fullName>
    </recommendedName>
</protein>
<gene>
    <name evidence="2" type="ORF">A2527_07325</name>
</gene>
<dbReference type="Gene3D" id="3.40.250.10">
    <property type="entry name" value="Rhodanese-like domain"/>
    <property type="match status" value="1"/>
</dbReference>
<dbReference type="CDD" id="cd00158">
    <property type="entry name" value="RHOD"/>
    <property type="match status" value="1"/>
</dbReference>
<dbReference type="PANTHER" id="PTHR43031">
    <property type="entry name" value="FAD-DEPENDENT OXIDOREDUCTASE"/>
    <property type="match status" value="1"/>
</dbReference>
<organism evidence="2 3">
    <name type="scientific">Candidatus Lambdaproteobacteria bacterium RIFOXYD2_FULL_50_16</name>
    <dbReference type="NCBI Taxonomy" id="1817772"/>
    <lineage>
        <taxon>Bacteria</taxon>
        <taxon>Pseudomonadati</taxon>
        <taxon>Pseudomonadota</taxon>
        <taxon>Candidatus Lambdaproteobacteria</taxon>
    </lineage>
</organism>
<reference evidence="2 3" key="1">
    <citation type="journal article" date="2016" name="Nat. Commun.">
        <title>Thousands of microbial genomes shed light on interconnected biogeochemical processes in an aquifer system.</title>
        <authorList>
            <person name="Anantharaman K."/>
            <person name="Brown C.T."/>
            <person name="Hug L.A."/>
            <person name="Sharon I."/>
            <person name="Castelle C.J."/>
            <person name="Probst A.J."/>
            <person name="Thomas B.C."/>
            <person name="Singh A."/>
            <person name="Wilkins M.J."/>
            <person name="Karaoz U."/>
            <person name="Brodie E.L."/>
            <person name="Williams K.H."/>
            <person name="Hubbard S.S."/>
            <person name="Banfield J.F."/>
        </authorList>
    </citation>
    <scope>NUCLEOTIDE SEQUENCE [LARGE SCALE GENOMIC DNA]</scope>
</reference>
<feature type="domain" description="Rhodanese" evidence="1">
    <location>
        <begin position="33"/>
        <end position="107"/>
    </location>
</feature>
<dbReference type="SMART" id="SM00450">
    <property type="entry name" value="RHOD"/>
    <property type="match status" value="1"/>
</dbReference>
<dbReference type="InterPro" id="IPR036873">
    <property type="entry name" value="Rhodanese-like_dom_sf"/>
</dbReference>
<dbReference type="Proteomes" id="UP000178449">
    <property type="component" value="Unassembled WGS sequence"/>
</dbReference>